<keyword evidence="2" id="KW-0378">Hydrolase</keyword>
<dbReference type="PANTHER" id="PTHR42776">
    <property type="entry name" value="SERINE PEPTIDASE S9 FAMILY MEMBER"/>
    <property type="match status" value="1"/>
</dbReference>
<dbReference type="RefSeq" id="WP_377466208.1">
    <property type="nucleotide sequence ID" value="NZ_JBHMAX010000017.1"/>
</dbReference>
<gene>
    <name evidence="5" type="ORF">ACFFN0_08930</name>
</gene>
<dbReference type="InterPro" id="IPR001375">
    <property type="entry name" value="Peptidase_S9_cat"/>
</dbReference>
<evidence type="ECO:0000256" key="2">
    <source>
        <dbReference type="ARBA" id="ARBA00022801"/>
    </source>
</evidence>
<dbReference type="Pfam" id="PF00326">
    <property type="entry name" value="Peptidase_S9"/>
    <property type="match status" value="1"/>
</dbReference>
<protein>
    <submittedName>
        <fullName evidence="5">Prolyl oligopeptidase family serine peptidase</fullName>
    </submittedName>
</protein>
<dbReference type="InterPro" id="IPR011042">
    <property type="entry name" value="6-blade_b-propeller_TolB-like"/>
</dbReference>
<proteinExistence type="predicted"/>
<dbReference type="PANTHER" id="PTHR42776:SF13">
    <property type="entry name" value="DIPEPTIDYL-PEPTIDASE 5"/>
    <property type="match status" value="1"/>
</dbReference>
<feature type="region of interest" description="Disordered" evidence="3">
    <location>
        <begin position="198"/>
        <end position="233"/>
    </location>
</feature>
<feature type="domain" description="Peptidase S9 prolyl oligopeptidase catalytic" evidence="4">
    <location>
        <begin position="495"/>
        <end position="704"/>
    </location>
</feature>
<feature type="compositionally biased region" description="Basic and acidic residues" evidence="3">
    <location>
        <begin position="209"/>
        <end position="220"/>
    </location>
</feature>
<dbReference type="Proteomes" id="UP001589613">
    <property type="component" value="Unassembled WGS sequence"/>
</dbReference>
<dbReference type="Gene3D" id="3.40.50.1820">
    <property type="entry name" value="alpha/beta hydrolase"/>
    <property type="match status" value="1"/>
</dbReference>
<evidence type="ECO:0000256" key="1">
    <source>
        <dbReference type="ARBA" id="ARBA00022729"/>
    </source>
</evidence>
<dbReference type="SUPFAM" id="SSF53474">
    <property type="entry name" value="alpha/beta-Hydrolases"/>
    <property type="match status" value="1"/>
</dbReference>
<evidence type="ECO:0000313" key="5">
    <source>
        <dbReference type="EMBL" id="MFB9732166.1"/>
    </source>
</evidence>
<dbReference type="EMBL" id="JBHMAX010000017">
    <property type="protein sequence ID" value="MFB9732166.1"/>
    <property type="molecule type" value="Genomic_DNA"/>
</dbReference>
<evidence type="ECO:0000313" key="6">
    <source>
        <dbReference type="Proteomes" id="UP001589613"/>
    </source>
</evidence>
<evidence type="ECO:0000256" key="3">
    <source>
        <dbReference type="SAM" id="MobiDB-lite"/>
    </source>
</evidence>
<reference evidence="5 6" key="1">
    <citation type="submission" date="2024-09" db="EMBL/GenBank/DDBJ databases">
        <authorList>
            <person name="Sun Q."/>
            <person name="Mori K."/>
        </authorList>
    </citation>
    <scope>NUCLEOTIDE SEQUENCE [LARGE SCALE GENOMIC DNA]</scope>
    <source>
        <strain evidence="5 6">JCM 12763</strain>
    </source>
</reference>
<organism evidence="5 6">
    <name type="scientific">Ornithinimicrobium kibberense</name>
    <dbReference type="NCBI Taxonomy" id="282060"/>
    <lineage>
        <taxon>Bacteria</taxon>
        <taxon>Bacillati</taxon>
        <taxon>Actinomycetota</taxon>
        <taxon>Actinomycetes</taxon>
        <taxon>Micrococcales</taxon>
        <taxon>Ornithinimicrobiaceae</taxon>
        <taxon>Ornithinimicrobium</taxon>
    </lineage>
</organism>
<dbReference type="InterPro" id="IPR029058">
    <property type="entry name" value="AB_hydrolase_fold"/>
</dbReference>
<keyword evidence="6" id="KW-1185">Reference proteome</keyword>
<name>A0ABV5V2Z2_9MICO</name>
<keyword evidence="1" id="KW-0732">Signal</keyword>
<dbReference type="SUPFAM" id="SSF82171">
    <property type="entry name" value="DPP6 N-terminal domain-like"/>
    <property type="match status" value="1"/>
</dbReference>
<evidence type="ECO:0000259" key="4">
    <source>
        <dbReference type="Pfam" id="PF00326"/>
    </source>
</evidence>
<comment type="caution">
    <text evidence="5">The sequence shown here is derived from an EMBL/GenBank/DDBJ whole genome shotgun (WGS) entry which is preliminary data.</text>
</comment>
<dbReference type="Gene3D" id="2.120.10.30">
    <property type="entry name" value="TolB, C-terminal domain"/>
    <property type="match status" value="2"/>
</dbReference>
<sequence length="734" mass="78773">MTAPASQSRTPASVFHDLDHYVAVPRLSGLALSPDGSRLVTTVATLNRKGTGYASALWEVDPTGRQQAHRLTRSSKGESGAAFAANGDLYFTSSRPDPDGDEDSPTPALWLIPARGGEARVVLSRPGGVGGVRCARDADRTVVTADLFPGAADEEQHAALAKARKDAGVDAILHSGYPVRFWDSDLGPARPHVFAVEQGAGPSSGAVDAHGEVDGVHPHESEEEAAAPLPGTVDRSPALRLRLLTADLPAPLHEPSPVLSPDGTFALLSIPVPQKGADQRSALVRIDLASGERRTLIDRDGVEVDAAPVSPDGTRAVVVLDRVTTPTDPPQPQLHLVDTATGETTPLAHDWDRWPSPVAWTPDGSAVLALADSDGRRPVFRIDVASGEVRQLTSDDAAWSDLVVAPDGTVAYGVRSSYLYPPEVVRLDLASGEVTVLDGPVERPRVPGRLEEVGTTTPDGTRVRGWLALPEDDVAGGHPLLLWIHGGPLGSWNAWTWRWNPWLMVAQGYAVLLPDPALSTGYGQDFIQRGWGAWGDAPYTDLMAITDEVEARDDIDASRTAAMGGSFGGYMANWVAGHTDRFDAVVTHASLWALDGFGPTTDASFYWQREMTPEMSEKHSPHRFVQDIVSPVLVIHGDKDYRVPIGEGLRLWYELLSRSGRPAEADGSTVHRFLYFPAENHWILAPQHAKVWYQVVSAFLAEHVLGQEPPALPEVLGLTAPSKQDATEGKDAKG</sequence>
<accession>A0ABV5V2Z2</accession>